<protein>
    <submittedName>
        <fullName evidence="1">Uncharacterized protein</fullName>
    </submittedName>
</protein>
<evidence type="ECO:0000313" key="1">
    <source>
        <dbReference type="EMBL" id="JAT18738.1"/>
    </source>
</evidence>
<dbReference type="EMBL" id="GEBQ01021239">
    <property type="protein sequence ID" value="JAT18738.1"/>
    <property type="molecule type" value="Transcribed_RNA"/>
</dbReference>
<sequence length="166" mass="18492">LGELCCAIATLITSELCSLAHCGDNQNRLSYLNQFVEIMCKFVTLTLVIFLLSGLSDCLFPWASKNTGLESRRSFFDLPNLKVGIVPESNYRLKQPKLHGSDKWKKVQEGNALRAAQTGAIGSTKPFKRYFGLRVKEMTVVHSRPPCLAGMKVDILGYCRNEFVSA</sequence>
<gene>
    <name evidence="1" type="ORF">g.10673</name>
</gene>
<feature type="non-terminal residue" evidence="1">
    <location>
        <position position="1"/>
    </location>
</feature>
<reference evidence="1" key="1">
    <citation type="submission" date="2015-11" db="EMBL/GenBank/DDBJ databases">
        <title>De novo transcriptome assembly of four potential Pierce s Disease insect vectors from Arizona vineyards.</title>
        <authorList>
            <person name="Tassone E.E."/>
        </authorList>
    </citation>
    <scope>NUCLEOTIDE SEQUENCE</scope>
</reference>
<dbReference type="AlphaFoldDB" id="A0A1B6L4U7"/>
<organism evidence="1">
    <name type="scientific">Graphocephala atropunctata</name>
    <dbReference type="NCBI Taxonomy" id="36148"/>
    <lineage>
        <taxon>Eukaryota</taxon>
        <taxon>Metazoa</taxon>
        <taxon>Ecdysozoa</taxon>
        <taxon>Arthropoda</taxon>
        <taxon>Hexapoda</taxon>
        <taxon>Insecta</taxon>
        <taxon>Pterygota</taxon>
        <taxon>Neoptera</taxon>
        <taxon>Paraneoptera</taxon>
        <taxon>Hemiptera</taxon>
        <taxon>Auchenorrhyncha</taxon>
        <taxon>Membracoidea</taxon>
        <taxon>Cicadellidae</taxon>
        <taxon>Cicadellinae</taxon>
        <taxon>Cicadellini</taxon>
        <taxon>Graphocephala</taxon>
    </lineage>
</organism>
<proteinExistence type="predicted"/>
<accession>A0A1B6L4U7</accession>
<name>A0A1B6L4U7_9HEMI</name>